<reference evidence="7" key="1">
    <citation type="submission" date="2015-03" db="EMBL/GenBank/DDBJ databases">
        <title>A transcriptome of Araucaria cunninghamii, an australian fine timber species.</title>
        <authorList>
            <person name="Jing Yi C.J.Y."/>
            <person name="Yin San L.Y.S."/>
            <person name="Abdul Karim S.S."/>
            <person name="Wan Azmi N.N."/>
            <person name="Hercus R.R."/>
            <person name="Croft L.L."/>
        </authorList>
    </citation>
    <scope>NUCLEOTIDE SEQUENCE</scope>
    <source>
        <strain evidence="7">MI0301</strain>
        <tissue evidence="7">Leaf</tissue>
    </source>
</reference>
<keyword evidence="4" id="KW-0539">Nucleus</keyword>
<dbReference type="GO" id="GO:0003677">
    <property type="term" value="F:DNA binding"/>
    <property type="evidence" value="ECO:0007669"/>
    <property type="project" value="UniProtKB-KW"/>
</dbReference>
<feature type="domain" description="HTH myb-type" evidence="6">
    <location>
        <begin position="63"/>
        <end position="117"/>
    </location>
</feature>
<dbReference type="FunFam" id="1.10.10.60:FF:000001">
    <property type="entry name" value="MYB-related transcription factor"/>
    <property type="match status" value="1"/>
</dbReference>
<sequence>MGRAPCCSKHAGLNRGAWSAGEDMILCEYIRIHGEGSWKSLPQKAGLKRCGKSCRLRWLNYLRPDIKRGNISPDEEELIIRMHGLLGNRWSLIAGRLPGRTDNEVKNYWNTCLSRKLANNGCFASKSKNINGRSKSPSPRVEDLKSKTTPLRITPVRITKRHNIIGDSGIVGHQNINPEGDGTEITNSCKSLCDLFVDELMEDGDLEFMNFTVMENTVNAESPSTENNGLPSLFSVSNPVHHQFPHSAQCELNTSKSSLYFNKASVPECDLLPSPFDCSRNFAVEKLDANKLDPISLLDRGMQYVDPFRVSDEQEMEEMSNTWQVNSLDGLQ</sequence>
<dbReference type="EMBL" id="GCKF01012219">
    <property type="protein sequence ID" value="JAG98997.1"/>
    <property type="molecule type" value="Transcribed_RNA"/>
</dbReference>
<organism evidence="7">
    <name type="scientific">Araucaria cunninghamii</name>
    <name type="common">Hoop pine</name>
    <name type="synonym">Moreton Bay pine</name>
    <dbReference type="NCBI Taxonomy" id="56994"/>
    <lineage>
        <taxon>Eukaryota</taxon>
        <taxon>Viridiplantae</taxon>
        <taxon>Streptophyta</taxon>
        <taxon>Embryophyta</taxon>
        <taxon>Tracheophyta</taxon>
        <taxon>Spermatophyta</taxon>
        <taxon>Pinopsida</taxon>
        <taxon>Pinidae</taxon>
        <taxon>Conifers II</taxon>
        <taxon>Araucariales</taxon>
        <taxon>Araucariaceae</taxon>
        <taxon>Araucaria</taxon>
    </lineage>
</organism>
<keyword evidence="3" id="KW-0238">DNA-binding</keyword>
<feature type="domain" description="Myb-like" evidence="5">
    <location>
        <begin position="10"/>
        <end position="62"/>
    </location>
</feature>
<dbReference type="InterPro" id="IPR015495">
    <property type="entry name" value="Myb_TF_plants"/>
</dbReference>
<name>A0A0D6R592_ARACU</name>
<evidence type="ECO:0000256" key="4">
    <source>
        <dbReference type="ARBA" id="ARBA00023242"/>
    </source>
</evidence>
<dbReference type="PANTHER" id="PTHR47999:SF96">
    <property type="entry name" value="TRANSCRIPTION REPRESSOR MYB6-LIKE"/>
    <property type="match status" value="1"/>
</dbReference>
<dbReference type="Gene3D" id="1.10.10.60">
    <property type="entry name" value="Homeodomain-like"/>
    <property type="match status" value="2"/>
</dbReference>
<evidence type="ECO:0000256" key="1">
    <source>
        <dbReference type="ARBA" id="ARBA00004123"/>
    </source>
</evidence>
<proteinExistence type="predicted"/>
<protein>
    <submittedName>
        <fullName evidence="7">Uncharacterized protein</fullName>
    </submittedName>
</protein>
<dbReference type="Pfam" id="PF00249">
    <property type="entry name" value="Myb_DNA-binding"/>
    <property type="match status" value="2"/>
</dbReference>
<feature type="domain" description="Myb-like" evidence="5">
    <location>
        <begin position="63"/>
        <end position="113"/>
    </location>
</feature>
<dbReference type="CDD" id="cd00167">
    <property type="entry name" value="SANT"/>
    <property type="match status" value="2"/>
</dbReference>
<dbReference type="GO" id="GO:0005634">
    <property type="term" value="C:nucleus"/>
    <property type="evidence" value="ECO:0007669"/>
    <property type="project" value="UniProtKB-SubCell"/>
</dbReference>
<dbReference type="SUPFAM" id="SSF46689">
    <property type="entry name" value="Homeodomain-like"/>
    <property type="match status" value="1"/>
</dbReference>
<dbReference type="InterPro" id="IPR009057">
    <property type="entry name" value="Homeodomain-like_sf"/>
</dbReference>
<accession>A0A0D6R592</accession>
<dbReference type="PROSITE" id="PS50090">
    <property type="entry name" value="MYB_LIKE"/>
    <property type="match status" value="2"/>
</dbReference>
<evidence type="ECO:0000256" key="2">
    <source>
        <dbReference type="ARBA" id="ARBA00022737"/>
    </source>
</evidence>
<feature type="domain" description="HTH myb-type" evidence="6">
    <location>
        <begin position="10"/>
        <end position="62"/>
    </location>
</feature>
<comment type="subcellular location">
    <subcellularLocation>
        <location evidence="1">Nucleus</location>
    </subcellularLocation>
</comment>
<dbReference type="InterPro" id="IPR017930">
    <property type="entry name" value="Myb_dom"/>
</dbReference>
<evidence type="ECO:0000256" key="3">
    <source>
        <dbReference type="ARBA" id="ARBA00023125"/>
    </source>
</evidence>
<dbReference type="PROSITE" id="PS51294">
    <property type="entry name" value="HTH_MYB"/>
    <property type="match status" value="2"/>
</dbReference>
<keyword evidence="2" id="KW-0677">Repeat</keyword>
<evidence type="ECO:0000259" key="6">
    <source>
        <dbReference type="PROSITE" id="PS51294"/>
    </source>
</evidence>
<evidence type="ECO:0000259" key="5">
    <source>
        <dbReference type="PROSITE" id="PS50090"/>
    </source>
</evidence>
<dbReference type="InterPro" id="IPR001005">
    <property type="entry name" value="SANT/Myb"/>
</dbReference>
<dbReference type="AlphaFoldDB" id="A0A0D6R592"/>
<evidence type="ECO:0000313" key="7">
    <source>
        <dbReference type="EMBL" id="JAG98997.1"/>
    </source>
</evidence>
<dbReference type="PANTHER" id="PTHR47999">
    <property type="entry name" value="TRANSCRIPTION FACTOR MYB8-RELATED-RELATED"/>
    <property type="match status" value="1"/>
</dbReference>
<dbReference type="SMART" id="SM00717">
    <property type="entry name" value="SANT"/>
    <property type="match status" value="2"/>
</dbReference>